<evidence type="ECO:0000256" key="6">
    <source>
        <dbReference type="ARBA" id="ARBA00023004"/>
    </source>
</evidence>
<evidence type="ECO:0000256" key="8">
    <source>
        <dbReference type="PIRSR" id="PIRSR602401-1"/>
    </source>
</evidence>
<evidence type="ECO:0000313" key="10">
    <source>
        <dbReference type="EMBL" id="KAF1764840.1"/>
    </source>
</evidence>
<dbReference type="GO" id="GO:0005506">
    <property type="term" value="F:iron ion binding"/>
    <property type="evidence" value="ECO:0007669"/>
    <property type="project" value="InterPro"/>
</dbReference>
<dbReference type="FunFam" id="1.10.630.10:FF:000182">
    <property type="entry name" value="Cytochrome P450 3A4"/>
    <property type="match status" value="1"/>
</dbReference>
<dbReference type="CDD" id="cd11055">
    <property type="entry name" value="CYP3A-like"/>
    <property type="match status" value="1"/>
</dbReference>
<keyword evidence="4 8" id="KW-0479">Metal-binding</keyword>
<accession>A0A6A5HAJ0</accession>
<dbReference type="SUPFAM" id="SSF48264">
    <property type="entry name" value="Cytochrome P450"/>
    <property type="match status" value="1"/>
</dbReference>
<keyword evidence="6 8" id="KW-0408">Iron</keyword>
<protein>
    <submittedName>
        <fullName evidence="10">Uncharacterized protein</fullName>
    </submittedName>
</protein>
<dbReference type="GO" id="GO:0016705">
    <property type="term" value="F:oxidoreductase activity, acting on paired donors, with incorporation or reduction of molecular oxygen"/>
    <property type="evidence" value="ECO:0007669"/>
    <property type="project" value="InterPro"/>
</dbReference>
<dbReference type="PRINTS" id="PR00463">
    <property type="entry name" value="EP450I"/>
</dbReference>
<evidence type="ECO:0000256" key="7">
    <source>
        <dbReference type="ARBA" id="ARBA00023033"/>
    </source>
</evidence>
<evidence type="ECO:0000256" key="3">
    <source>
        <dbReference type="ARBA" id="ARBA00022617"/>
    </source>
</evidence>
<evidence type="ECO:0000256" key="9">
    <source>
        <dbReference type="RuleBase" id="RU000461"/>
    </source>
</evidence>
<evidence type="ECO:0000256" key="4">
    <source>
        <dbReference type="ARBA" id="ARBA00022723"/>
    </source>
</evidence>
<evidence type="ECO:0000256" key="2">
    <source>
        <dbReference type="ARBA" id="ARBA00010617"/>
    </source>
</evidence>
<evidence type="ECO:0000256" key="5">
    <source>
        <dbReference type="ARBA" id="ARBA00023002"/>
    </source>
</evidence>
<keyword evidence="7 9" id="KW-0503">Monooxygenase</keyword>
<feature type="binding site" description="axial binding residue" evidence="8">
    <location>
        <position position="456"/>
    </location>
    <ligand>
        <name>heme</name>
        <dbReference type="ChEBI" id="CHEBI:30413"/>
    </ligand>
    <ligandPart>
        <name>Fe</name>
        <dbReference type="ChEBI" id="CHEBI:18248"/>
    </ligandPart>
</feature>
<dbReference type="PROSITE" id="PS00086">
    <property type="entry name" value="CYTOCHROME_P450"/>
    <property type="match status" value="1"/>
</dbReference>
<comment type="caution">
    <text evidence="10">The sequence shown here is derived from an EMBL/GenBank/DDBJ whole genome shotgun (WGS) entry which is preliminary data.</text>
</comment>
<dbReference type="GO" id="GO:0004497">
    <property type="term" value="F:monooxygenase activity"/>
    <property type="evidence" value="ECO:0007669"/>
    <property type="project" value="UniProtKB-KW"/>
</dbReference>
<dbReference type="AlphaFoldDB" id="A0A6A5HAJ0"/>
<dbReference type="Gene3D" id="1.10.630.10">
    <property type="entry name" value="Cytochrome P450"/>
    <property type="match status" value="1"/>
</dbReference>
<dbReference type="KEGG" id="crq:GCK72_004790"/>
<keyword evidence="3 8" id="KW-0349">Heme</keyword>
<dbReference type="PANTHER" id="PTHR24292">
    <property type="entry name" value="CYTOCHROME P450"/>
    <property type="match status" value="1"/>
</dbReference>
<reference evidence="10 11" key="1">
    <citation type="submission" date="2019-12" db="EMBL/GenBank/DDBJ databases">
        <title>Chromosome-level assembly of the Caenorhabditis remanei genome.</title>
        <authorList>
            <person name="Teterina A.A."/>
            <person name="Willis J.H."/>
            <person name="Phillips P.C."/>
        </authorList>
    </citation>
    <scope>NUCLEOTIDE SEQUENCE [LARGE SCALE GENOMIC DNA]</scope>
    <source>
        <strain evidence="10 11">PX506</strain>
        <tissue evidence="10">Whole organism</tissue>
    </source>
</reference>
<dbReference type="PANTHER" id="PTHR24292:SF102">
    <property type="entry name" value="CYTOCHROME P450 FAMILY-RELATED"/>
    <property type="match status" value="1"/>
</dbReference>
<proteinExistence type="inferred from homology"/>
<name>A0A6A5HAJ0_CAERE</name>
<dbReference type="RefSeq" id="XP_003098319.2">
    <property type="nucleotide sequence ID" value="XM_003098271.2"/>
</dbReference>
<sequence>MILLLVFIAISTYYIYHWTFWKRRGVPGPWGLPIFGKSGAMLDDRLAPPLILQQWTQKYGKIYGFTEGMQKVMVISDPNLVQEVFVKQYDNFYGRKHNPVQGDPDKDKDIHIIGAQGFRWKRLRSITAPAFYNNSIKKVLATMEDSTHEFMKHLEEKAGNGQPVNMHLFFQEYTMDVIMRIAMGQPDSRMFNNPVLYDCKGFFENSRWPIWMFSGAFPFAVTTLKFIFLKLGKFGAGPFIRILKTVTDAVMARIAQREADKKNGIEPGESQDFIDLFLDARVDNVEHFGETNDEFHKSTVYDNRQLTTAEIISQCFVFVIAGFDTTSISLSYVAYFLALHPEVQKKVQEEVDKECPDPEITFDQLSKLKYMENTIKEALRLFPMAAFANSRRCMRTTKIGDQLVEAGVDIQLDTWTLHHDKQIWGEDVEEFKPERWESPLNPHQAFLSFGAGPRQCLGMRLAYLEQKSVLVHMLRKYSFVPNMQTQVPMKLVGRATSRPESLILTLKARH</sequence>
<evidence type="ECO:0000256" key="1">
    <source>
        <dbReference type="ARBA" id="ARBA00001971"/>
    </source>
</evidence>
<dbReference type="InterPro" id="IPR017972">
    <property type="entry name" value="Cyt_P450_CS"/>
</dbReference>
<comment type="similarity">
    <text evidence="2 9">Belongs to the cytochrome P450 family.</text>
</comment>
<dbReference type="InterPro" id="IPR050476">
    <property type="entry name" value="Insect_CytP450_Detox"/>
</dbReference>
<dbReference type="GeneID" id="9800872"/>
<dbReference type="PRINTS" id="PR00385">
    <property type="entry name" value="P450"/>
</dbReference>
<dbReference type="InterPro" id="IPR001128">
    <property type="entry name" value="Cyt_P450"/>
</dbReference>
<evidence type="ECO:0000313" key="11">
    <source>
        <dbReference type="Proteomes" id="UP000483820"/>
    </source>
</evidence>
<dbReference type="Pfam" id="PF00067">
    <property type="entry name" value="p450"/>
    <property type="match status" value="1"/>
</dbReference>
<dbReference type="GO" id="GO:0020037">
    <property type="term" value="F:heme binding"/>
    <property type="evidence" value="ECO:0007669"/>
    <property type="project" value="InterPro"/>
</dbReference>
<dbReference type="EMBL" id="WUAV01000002">
    <property type="protein sequence ID" value="KAF1764840.1"/>
    <property type="molecule type" value="Genomic_DNA"/>
</dbReference>
<dbReference type="InterPro" id="IPR036396">
    <property type="entry name" value="Cyt_P450_sf"/>
</dbReference>
<dbReference type="CTD" id="9800872"/>
<dbReference type="InterPro" id="IPR002401">
    <property type="entry name" value="Cyt_P450_E_grp-I"/>
</dbReference>
<organism evidence="10 11">
    <name type="scientific">Caenorhabditis remanei</name>
    <name type="common">Caenorhabditis vulgaris</name>
    <dbReference type="NCBI Taxonomy" id="31234"/>
    <lineage>
        <taxon>Eukaryota</taxon>
        <taxon>Metazoa</taxon>
        <taxon>Ecdysozoa</taxon>
        <taxon>Nematoda</taxon>
        <taxon>Chromadorea</taxon>
        <taxon>Rhabditida</taxon>
        <taxon>Rhabditina</taxon>
        <taxon>Rhabditomorpha</taxon>
        <taxon>Rhabditoidea</taxon>
        <taxon>Rhabditidae</taxon>
        <taxon>Peloderinae</taxon>
        <taxon>Caenorhabditis</taxon>
    </lineage>
</organism>
<keyword evidence="5 9" id="KW-0560">Oxidoreductase</keyword>
<dbReference type="Proteomes" id="UP000483820">
    <property type="component" value="Chromosome II"/>
</dbReference>
<gene>
    <name evidence="10" type="ORF">GCK72_004790</name>
</gene>
<comment type="cofactor">
    <cofactor evidence="1 8">
        <name>heme</name>
        <dbReference type="ChEBI" id="CHEBI:30413"/>
    </cofactor>
</comment>